<name>A0ABP8KTW6_9BACT</name>
<organism evidence="2 3">
    <name type="scientific">Nibrella viscosa</name>
    <dbReference type="NCBI Taxonomy" id="1084524"/>
    <lineage>
        <taxon>Bacteria</taxon>
        <taxon>Pseudomonadati</taxon>
        <taxon>Bacteroidota</taxon>
        <taxon>Cytophagia</taxon>
        <taxon>Cytophagales</taxon>
        <taxon>Spirosomataceae</taxon>
        <taxon>Nibrella</taxon>
    </lineage>
</organism>
<gene>
    <name evidence="2" type="ORF">GCM10023187_46100</name>
</gene>
<evidence type="ECO:0000256" key="1">
    <source>
        <dbReference type="SAM" id="Phobius"/>
    </source>
</evidence>
<evidence type="ECO:0000313" key="2">
    <source>
        <dbReference type="EMBL" id="GAA4415531.1"/>
    </source>
</evidence>
<keyword evidence="1" id="KW-0472">Membrane</keyword>
<feature type="transmembrane region" description="Helical" evidence="1">
    <location>
        <begin position="57"/>
        <end position="78"/>
    </location>
</feature>
<feature type="transmembrane region" description="Helical" evidence="1">
    <location>
        <begin position="20"/>
        <end position="45"/>
    </location>
</feature>
<protein>
    <submittedName>
        <fullName evidence="2">Uncharacterized protein</fullName>
    </submittedName>
</protein>
<comment type="caution">
    <text evidence="2">The sequence shown here is derived from an EMBL/GenBank/DDBJ whole genome shotgun (WGS) entry which is preliminary data.</text>
</comment>
<reference evidence="3" key="1">
    <citation type="journal article" date="2019" name="Int. J. Syst. Evol. Microbiol.">
        <title>The Global Catalogue of Microorganisms (GCM) 10K type strain sequencing project: providing services to taxonomists for standard genome sequencing and annotation.</title>
        <authorList>
            <consortium name="The Broad Institute Genomics Platform"/>
            <consortium name="The Broad Institute Genome Sequencing Center for Infectious Disease"/>
            <person name="Wu L."/>
            <person name="Ma J."/>
        </authorList>
    </citation>
    <scope>NUCLEOTIDE SEQUENCE [LARGE SCALE GENOMIC DNA]</scope>
    <source>
        <strain evidence="3">JCM 17925</strain>
    </source>
</reference>
<keyword evidence="1" id="KW-1133">Transmembrane helix</keyword>
<dbReference type="EMBL" id="BAABHB010000013">
    <property type="protein sequence ID" value="GAA4415531.1"/>
    <property type="molecule type" value="Genomic_DNA"/>
</dbReference>
<keyword evidence="1" id="KW-0812">Transmembrane</keyword>
<keyword evidence="3" id="KW-1185">Reference proteome</keyword>
<dbReference type="Proteomes" id="UP001500936">
    <property type="component" value="Unassembled WGS sequence"/>
</dbReference>
<dbReference type="RefSeq" id="WP_345270411.1">
    <property type="nucleotide sequence ID" value="NZ_BAABHB010000013.1"/>
</dbReference>
<proteinExistence type="predicted"/>
<evidence type="ECO:0000313" key="3">
    <source>
        <dbReference type="Proteomes" id="UP001500936"/>
    </source>
</evidence>
<sequence>MYPVILTAVSRATVETVATAGLSLAGIYLLLGLLFYVAFVTRGVARVDDAVAGSPKAFYLLILPGTLAFWPVLLRRWLQANSSERHD</sequence>
<accession>A0ABP8KTW6</accession>